<comment type="caution">
    <text evidence="9">The sequence shown here is derived from an EMBL/GenBank/DDBJ whole genome shotgun (WGS) entry which is preliminary data.</text>
</comment>
<feature type="transmembrane region" description="Helical" evidence="7">
    <location>
        <begin position="191"/>
        <end position="214"/>
    </location>
</feature>
<dbReference type="PANTHER" id="PTHR32243:SF18">
    <property type="entry name" value="INNER MEMBRANE ABC TRANSPORTER PERMEASE PROTEIN YCJP"/>
    <property type="match status" value="1"/>
</dbReference>
<dbReference type="InterPro" id="IPR035906">
    <property type="entry name" value="MetI-like_sf"/>
</dbReference>
<evidence type="ECO:0000256" key="1">
    <source>
        <dbReference type="ARBA" id="ARBA00004651"/>
    </source>
</evidence>
<evidence type="ECO:0000256" key="7">
    <source>
        <dbReference type="RuleBase" id="RU363032"/>
    </source>
</evidence>
<dbReference type="Pfam" id="PF00528">
    <property type="entry name" value="BPD_transp_1"/>
    <property type="match status" value="1"/>
</dbReference>
<dbReference type="SUPFAM" id="SSF161098">
    <property type="entry name" value="MetI-like"/>
    <property type="match status" value="1"/>
</dbReference>
<keyword evidence="4 7" id="KW-0812">Transmembrane</keyword>
<sequence>MRPGTLILRAVLILAGLVVVIPLLWTLLNAFKTNADLLVGTPKLFFTPVWDNMDYVLSRRSVARALQNSLIICSSAVVIGAVLGVPAAYVIARIKNRATREAQFFALSLRFMPPVAVAIPMMVIWISLGMYDSRIALIVTYLTITISITIWLSVPAFERVPIAVEEAARVDRLGPYATFFRVALPIARMQVLSAIAFSFILVWNEFLLALMLTTSKAKTLPIVASEMSQLGMNVPWGILNAAVVLLSLPPLILLALVGRGMNTAFSKKSPQD</sequence>
<evidence type="ECO:0000313" key="9">
    <source>
        <dbReference type="EMBL" id="MBK4216847.1"/>
    </source>
</evidence>
<dbReference type="CDD" id="cd06261">
    <property type="entry name" value="TM_PBP2"/>
    <property type="match status" value="1"/>
</dbReference>
<evidence type="ECO:0000256" key="3">
    <source>
        <dbReference type="ARBA" id="ARBA00022475"/>
    </source>
</evidence>
<evidence type="ECO:0000256" key="5">
    <source>
        <dbReference type="ARBA" id="ARBA00022989"/>
    </source>
</evidence>
<dbReference type="AlphaFoldDB" id="A0A934SKA0"/>
<comment type="subcellular location">
    <subcellularLocation>
        <location evidence="1 7">Cell membrane</location>
        <topology evidence="1 7">Multi-pass membrane protein</topology>
    </subcellularLocation>
</comment>
<feature type="transmembrane region" description="Helical" evidence="7">
    <location>
        <begin position="104"/>
        <end position="128"/>
    </location>
</feature>
<keyword evidence="10" id="KW-1185">Reference proteome</keyword>
<feature type="transmembrane region" description="Helical" evidence="7">
    <location>
        <begin position="7"/>
        <end position="28"/>
    </location>
</feature>
<keyword evidence="2 7" id="KW-0813">Transport</keyword>
<dbReference type="RefSeq" id="WP_200687141.1">
    <property type="nucleotide sequence ID" value="NZ_JAEPRQ010000004.1"/>
</dbReference>
<dbReference type="InterPro" id="IPR050901">
    <property type="entry name" value="BP-dep_ABC_trans_perm"/>
</dbReference>
<accession>A0A934SKA0</accession>
<evidence type="ECO:0000313" key="10">
    <source>
        <dbReference type="Proteomes" id="UP000640485"/>
    </source>
</evidence>
<dbReference type="Proteomes" id="UP000640485">
    <property type="component" value="Unassembled WGS sequence"/>
</dbReference>
<dbReference type="PANTHER" id="PTHR32243">
    <property type="entry name" value="MALTOSE TRANSPORT SYSTEM PERMEASE-RELATED"/>
    <property type="match status" value="1"/>
</dbReference>
<feature type="domain" description="ABC transmembrane type-1" evidence="8">
    <location>
        <begin position="66"/>
        <end position="257"/>
    </location>
</feature>
<proteinExistence type="inferred from homology"/>
<protein>
    <submittedName>
        <fullName evidence="9">Carbohydrate ABC transporter permease</fullName>
    </submittedName>
</protein>
<keyword evidence="3" id="KW-1003">Cell membrane</keyword>
<keyword evidence="5 7" id="KW-1133">Transmembrane helix</keyword>
<evidence type="ECO:0000256" key="4">
    <source>
        <dbReference type="ARBA" id="ARBA00022692"/>
    </source>
</evidence>
<dbReference type="Gene3D" id="1.10.3720.10">
    <property type="entry name" value="MetI-like"/>
    <property type="match status" value="1"/>
</dbReference>
<dbReference type="InterPro" id="IPR000515">
    <property type="entry name" value="MetI-like"/>
</dbReference>
<keyword evidence="6 7" id="KW-0472">Membrane</keyword>
<evidence type="ECO:0000259" key="8">
    <source>
        <dbReference type="PROSITE" id="PS50928"/>
    </source>
</evidence>
<dbReference type="PROSITE" id="PS50928">
    <property type="entry name" value="ABC_TM1"/>
    <property type="match status" value="1"/>
</dbReference>
<comment type="similarity">
    <text evidence="7">Belongs to the binding-protein-dependent transport system permease family.</text>
</comment>
<gene>
    <name evidence="9" type="ORF">JJJ17_12990</name>
</gene>
<organism evidence="9 10">
    <name type="scientific">Paracoccus caeni</name>
    <dbReference type="NCBI Taxonomy" id="657651"/>
    <lineage>
        <taxon>Bacteria</taxon>
        <taxon>Pseudomonadati</taxon>
        <taxon>Pseudomonadota</taxon>
        <taxon>Alphaproteobacteria</taxon>
        <taxon>Rhodobacterales</taxon>
        <taxon>Paracoccaceae</taxon>
        <taxon>Paracoccus</taxon>
    </lineage>
</organism>
<dbReference type="EMBL" id="JAEPRQ010000004">
    <property type="protein sequence ID" value="MBK4216847.1"/>
    <property type="molecule type" value="Genomic_DNA"/>
</dbReference>
<dbReference type="GO" id="GO:0005886">
    <property type="term" value="C:plasma membrane"/>
    <property type="evidence" value="ECO:0007669"/>
    <property type="project" value="UniProtKB-SubCell"/>
</dbReference>
<name>A0A934SKA0_9RHOB</name>
<feature type="transmembrane region" description="Helical" evidence="7">
    <location>
        <begin position="69"/>
        <end position="92"/>
    </location>
</feature>
<dbReference type="GO" id="GO:0055085">
    <property type="term" value="P:transmembrane transport"/>
    <property type="evidence" value="ECO:0007669"/>
    <property type="project" value="InterPro"/>
</dbReference>
<feature type="transmembrane region" description="Helical" evidence="7">
    <location>
        <begin position="134"/>
        <end position="154"/>
    </location>
</feature>
<reference evidence="9" key="1">
    <citation type="submission" date="2021-01" db="EMBL/GenBank/DDBJ databases">
        <title>Paracoccus amoyensis sp. nov., isolated from the surface seawater along the coast of Xiamen Island, China.</title>
        <authorList>
            <person name="Lyu L."/>
        </authorList>
    </citation>
    <scope>NUCLEOTIDE SEQUENCE</scope>
    <source>
        <strain evidence="9">MJ17</strain>
    </source>
</reference>
<feature type="transmembrane region" description="Helical" evidence="7">
    <location>
        <begin position="234"/>
        <end position="258"/>
    </location>
</feature>
<evidence type="ECO:0000256" key="6">
    <source>
        <dbReference type="ARBA" id="ARBA00023136"/>
    </source>
</evidence>
<evidence type="ECO:0000256" key="2">
    <source>
        <dbReference type="ARBA" id="ARBA00022448"/>
    </source>
</evidence>